<evidence type="ECO:0000313" key="3">
    <source>
        <dbReference type="Proteomes" id="UP000284120"/>
    </source>
</evidence>
<dbReference type="Pfam" id="PF06445">
    <property type="entry name" value="GyrI-like"/>
    <property type="match status" value="1"/>
</dbReference>
<comment type="caution">
    <text evidence="2">The sequence shown here is derived from an EMBL/GenBank/DDBJ whole genome shotgun (WGS) entry which is preliminary data.</text>
</comment>
<evidence type="ECO:0000313" key="2">
    <source>
        <dbReference type="EMBL" id="RWU08323.1"/>
    </source>
</evidence>
<keyword evidence="3" id="KW-1185">Reference proteome</keyword>
<feature type="domain" description="GyrI-like small molecule binding" evidence="1">
    <location>
        <begin position="20"/>
        <end position="202"/>
    </location>
</feature>
<dbReference type="RefSeq" id="WP_113646847.1">
    <property type="nucleotide sequence ID" value="NZ_QMHN01000002.1"/>
</dbReference>
<reference evidence="2 3" key="1">
    <citation type="submission" date="2018-06" db="EMBL/GenBank/DDBJ databases">
        <title>Pedobacter endophyticus sp. nov., an endophytic bacterium isolated from a leaf of Triticum aestivum.</title>
        <authorList>
            <person name="Zhang L."/>
        </authorList>
    </citation>
    <scope>NUCLEOTIDE SEQUENCE [LARGE SCALE GENOMIC DNA]</scope>
    <source>
        <strain evidence="2 3">CM134L-2</strain>
    </source>
</reference>
<dbReference type="OrthoDB" id="4772335at2"/>
<proteinExistence type="predicted"/>
<dbReference type="PIRSF" id="PIRSF031644">
    <property type="entry name" value="UCP031644"/>
    <property type="match status" value="1"/>
</dbReference>
<dbReference type="Gene3D" id="3.20.80.10">
    <property type="entry name" value="Regulatory factor, effector binding domain"/>
    <property type="match status" value="1"/>
</dbReference>
<dbReference type="InterPro" id="IPR011256">
    <property type="entry name" value="Reg_factor_effector_dom_sf"/>
</dbReference>
<name>A0A3S3R704_9SPHI</name>
<dbReference type="InterPro" id="IPR008319">
    <property type="entry name" value="GyrI-like_CCH_Lin2189-like"/>
</dbReference>
<evidence type="ECO:0000259" key="1">
    <source>
        <dbReference type="Pfam" id="PF06445"/>
    </source>
</evidence>
<dbReference type="InterPro" id="IPR029442">
    <property type="entry name" value="GyrI-like"/>
</dbReference>
<dbReference type="EMBL" id="SAYW01000002">
    <property type="protein sequence ID" value="RWU08323.1"/>
    <property type="molecule type" value="Genomic_DNA"/>
</dbReference>
<dbReference type="Proteomes" id="UP000284120">
    <property type="component" value="Unassembled WGS sequence"/>
</dbReference>
<protein>
    <recommendedName>
        <fullName evidence="1">GyrI-like small molecule binding domain-containing protein</fullName>
    </recommendedName>
</protein>
<accession>A0A3S3R704</accession>
<sequence>MEKLDLSKKYKTYFTAQKSPQIVEIEPAQFLSLTGKGDPSGQAFLEKIQALYATAYTLKFMYKLANKDFVVSKLEALWWFDESKFAGITMDEAPQKIERSEWEYRLLIRMPEYVNNQEVAKAKDTAFVKKKWPLIKELELFQMAEGKSVQMLHLGPFAKEPETLAVMAQLMKEKGFSKNGHHHEIYLSDFNKTAPDKLKTILREPVR</sequence>
<organism evidence="2 3">
    <name type="scientific">Pedobacter chitinilyticus</name>
    <dbReference type="NCBI Taxonomy" id="2233776"/>
    <lineage>
        <taxon>Bacteria</taxon>
        <taxon>Pseudomonadati</taxon>
        <taxon>Bacteroidota</taxon>
        <taxon>Sphingobacteriia</taxon>
        <taxon>Sphingobacteriales</taxon>
        <taxon>Sphingobacteriaceae</taxon>
        <taxon>Pedobacter</taxon>
    </lineage>
</organism>
<gene>
    <name evidence="2" type="ORF">DPV69_08065</name>
</gene>
<dbReference type="AlphaFoldDB" id="A0A3S3R704"/>